<evidence type="ECO:0000313" key="4">
    <source>
        <dbReference type="Proteomes" id="UP001142055"/>
    </source>
</evidence>
<evidence type="ECO:0000256" key="1">
    <source>
        <dbReference type="ARBA" id="ARBA00022801"/>
    </source>
</evidence>
<dbReference type="GO" id="GO:0016791">
    <property type="term" value="F:phosphatase activity"/>
    <property type="evidence" value="ECO:0007669"/>
    <property type="project" value="UniProtKB-ARBA"/>
</dbReference>
<dbReference type="InterPro" id="IPR029033">
    <property type="entry name" value="His_PPase_superfam"/>
</dbReference>
<dbReference type="PANTHER" id="PTHR11567:SF110">
    <property type="entry name" value="2-PHOSPHOXYLOSE PHOSPHATASE 1"/>
    <property type="match status" value="1"/>
</dbReference>
<evidence type="ECO:0000313" key="3">
    <source>
        <dbReference type="EMBL" id="KAJ6215805.1"/>
    </source>
</evidence>
<organism evidence="3 4">
    <name type="scientific">Blomia tropicalis</name>
    <name type="common">Mite</name>
    <dbReference type="NCBI Taxonomy" id="40697"/>
    <lineage>
        <taxon>Eukaryota</taxon>
        <taxon>Metazoa</taxon>
        <taxon>Ecdysozoa</taxon>
        <taxon>Arthropoda</taxon>
        <taxon>Chelicerata</taxon>
        <taxon>Arachnida</taxon>
        <taxon>Acari</taxon>
        <taxon>Acariformes</taxon>
        <taxon>Sarcoptiformes</taxon>
        <taxon>Astigmata</taxon>
        <taxon>Glycyphagoidea</taxon>
        <taxon>Echimyopodidae</taxon>
        <taxon>Blomia</taxon>
    </lineage>
</organism>
<keyword evidence="1" id="KW-0378">Hydrolase</keyword>
<keyword evidence="4" id="KW-1185">Reference proteome</keyword>
<dbReference type="Proteomes" id="UP001142055">
    <property type="component" value="Chromosome 4"/>
</dbReference>
<dbReference type="AlphaFoldDB" id="A0A9Q0LY83"/>
<sequence>MIITLIIGQLSAESNQNLMDLDDEDDQMLDQYANMYKKADTDTMVGLMMILRPGAQTPGENFYRKSSKQEQQPELTKEGRKQMGRLGSMLKKRYGSYLKDQTRSQINVRSVFDLPALDSANILTDQIWHSTFGTANRLVVKTLPNAIDSVLSDKSLCPNRDQSFFRNLNTNSTFQQFVNQPSIQNLLDTITNNTGIDRNLNSLVDVTNSLLDMKAAGLPLPEWANTNDTLDQLTKTAIETIRYRQTIIDTVSFTVGPLLSGLRTYVQTILSDQGGVVAATKQAASLLIADQSKITGLLGALGETVSELVPPAGTVLAEVHSTVNRKDSQSGRQNDLSDLIMKVFYIDQTAQLPFNIRQLPLTSCLIDPSLGECLVSNLLDTLKPLLNVDWLLQCGIDPLVTNLIQVAEDGLNEIFSGLTQEIN</sequence>
<gene>
    <name evidence="3" type="ORF">RDWZM_010305</name>
</gene>
<protein>
    <submittedName>
        <fullName evidence="3">Uncharacterized protein</fullName>
    </submittedName>
</protein>
<feature type="region of interest" description="Disordered" evidence="2">
    <location>
        <begin position="58"/>
        <end position="83"/>
    </location>
</feature>
<accession>A0A9Q0LY83</accession>
<dbReference type="InterPro" id="IPR050645">
    <property type="entry name" value="Histidine_acid_phosphatase"/>
</dbReference>
<evidence type="ECO:0000256" key="2">
    <source>
        <dbReference type="SAM" id="MobiDB-lite"/>
    </source>
</evidence>
<name>A0A9Q0LY83_BLOTA</name>
<comment type="caution">
    <text evidence="3">The sequence shown here is derived from an EMBL/GenBank/DDBJ whole genome shotgun (WGS) entry which is preliminary data.</text>
</comment>
<dbReference type="EMBL" id="JAPWDV010000004">
    <property type="protein sequence ID" value="KAJ6215805.1"/>
    <property type="molecule type" value="Genomic_DNA"/>
</dbReference>
<dbReference type="Gene3D" id="3.40.50.1240">
    <property type="entry name" value="Phosphoglycerate mutase-like"/>
    <property type="match status" value="1"/>
</dbReference>
<dbReference type="PANTHER" id="PTHR11567">
    <property type="entry name" value="ACID PHOSPHATASE-RELATED"/>
    <property type="match status" value="1"/>
</dbReference>
<proteinExistence type="predicted"/>
<reference evidence="3" key="1">
    <citation type="submission" date="2022-12" db="EMBL/GenBank/DDBJ databases">
        <title>Genome assemblies of Blomia tropicalis.</title>
        <authorList>
            <person name="Cui Y."/>
        </authorList>
    </citation>
    <scope>NUCLEOTIDE SEQUENCE</scope>
    <source>
        <tissue evidence="3">Adult mites</tissue>
    </source>
</reference>
<dbReference type="SUPFAM" id="SSF53254">
    <property type="entry name" value="Phosphoglycerate mutase-like"/>
    <property type="match status" value="1"/>
</dbReference>